<dbReference type="GO" id="GO:0016887">
    <property type="term" value="F:ATP hydrolysis activity"/>
    <property type="evidence" value="ECO:0007669"/>
    <property type="project" value="RHEA"/>
</dbReference>
<dbReference type="Gene3D" id="1.10.10.160">
    <property type="match status" value="1"/>
</dbReference>
<dbReference type="Pfam" id="PF21196">
    <property type="entry name" value="PcrA_UvrD_tudor"/>
    <property type="match status" value="1"/>
</dbReference>
<evidence type="ECO:0000256" key="2">
    <source>
        <dbReference type="ARBA" id="ARBA00022741"/>
    </source>
</evidence>
<dbReference type="GO" id="GO:0005829">
    <property type="term" value="C:cytosol"/>
    <property type="evidence" value="ECO:0007669"/>
    <property type="project" value="TreeGrafter"/>
</dbReference>
<organism evidence="15 16">
    <name type="scientific">Candidatus Wirthbacteria bacterium CG2_30_54_11</name>
    <dbReference type="NCBI Taxonomy" id="1817892"/>
    <lineage>
        <taxon>Bacteria</taxon>
        <taxon>Candidatus Wirthbacteria</taxon>
    </lineage>
</organism>
<dbReference type="InterPro" id="IPR000212">
    <property type="entry name" value="DNA_helicase_UvrD/REP"/>
</dbReference>
<evidence type="ECO:0000256" key="1">
    <source>
        <dbReference type="ARBA" id="ARBA00009922"/>
    </source>
</evidence>
<dbReference type="GO" id="GO:0033202">
    <property type="term" value="C:DNA helicase complex"/>
    <property type="evidence" value="ECO:0007669"/>
    <property type="project" value="TreeGrafter"/>
</dbReference>
<dbReference type="AlphaFoldDB" id="A0A1J5IKW9"/>
<dbReference type="GO" id="GO:0005524">
    <property type="term" value="F:ATP binding"/>
    <property type="evidence" value="ECO:0007669"/>
    <property type="project" value="UniProtKB-UniRule"/>
</dbReference>
<keyword evidence="3 11" id="KW-0378">Hydrolase</keyword>
<dbReference type="Proteomes" id="UP000183245">
    <property type="component" value="Unassembled WGS sequence"/>
</dbReference>
<dbReference type="Pfam" id="PF00580">
    <property type="entry name" value="UvrD-helicase"/>
    <property type="match status" value="1"/>
</dbReference>
<evidence type="ECO:0000313" key="16">
    <source>
        <dbReference type="Proteomes" id="UP000183245"/>
    </source>
</evidence>
<comment type="similarity">
    <text evidence="1">Belongs to the helicase family. UvrD subfamily.</text>
</comment>
<evidence type="ECO:0000256" key="4">
    <source>
        <dbReference type="ARBA" id="ARBA00022806"/>
    </source>
</evidence>
<dbReference type="Pfam" id="PF13361">
    <property type="entry name" value="UvrD_C"/>
    <property type="match status" value="1"/>
</dbReference>
<evidence type="ECO:0000259" key="14">
    <source>
        <dbReference type="PROSITE" id="PS51217"/>
    </source>
</evidence>
<accession>A0A1J5IKW9</accession>
<dbReference type="PROSITE" id="PS51217">
    <property type="entry name" value="UVRD_HELICASE_CTER"/>
    <property type="match status" value="1"/>
</dbReference>
<comment type="catalytic activity">
    <reaction evidence="8">
        <text>Couples ATP hydrolysis with the unwinding of duplex DNA by translocating in the 3'-5' direction.</text>
        <dbReference type="EC" id="5.6.2.4"/>
    </reaction>
</comment>
<evidence type="ECO:0000256" key="9">
    <source>
        <dbReference type="ARBA" id="ARBA00034808"/>
    </source>
</evidence>
<name>A0A1J5IKW9_9BACT</name>
<dbReference type="STRING" id="1817892.AUK40_02520"/>
<dbReference type="GO" id="GO:0000725">
    <property type="term" value="P:recombinational repair"/>
    <property type="evidence" value="ECO:0007669"/>
    <property type="project" value="TreeGrafter"/>
</dbReference>
<dbReference type="InterPro" id="IPR027417">
    <property type="entry name" value="P-loop_NTPase"/>
</dbReference>
<feature type="region of interest" description="Disordered" evidence="12">
    <location>
        <begin position="667"/>
        <end position="697"/>
    </location>
</feature>
<keyword evidence="7" id="KW-0413">Isomerase</keyword>
<dbReference type="PANTHER" id="PTHR11070">
    <property type="entry name" value="UVRD / RECB / PCRA DNA HELICASE FAMILY MEMBER"/>
    <property type="match status" value="1"/>
</dbReference>
<keyword evidence="2 11" id="KW-0547">Nucleotide-binding</keyword>
<dbReference type="GO" id="GO:0043138">
    <property type="term" value="F:3'-5' DNA helicase activity"/>
    <property type="evidence" value="ECO:0007669"/>
    <property type="project" value="UniProtKB-EC"/>
</dbReference>
<dbReference type="CDD" id="cd17932">
    <property type="entry name" value="DEXQc_UvrD"/>
    <property type="match status" value="1"/>
</dbReference>
<feature type="domain" description="UvrD-like helicase C-terminal" evidence="14">
    <location>
        <begin position="294"/>
        <end position="570"/>
    </location>
</feature>
<keyword evidence="4 11" id="KW-0347">Helicase</keyword>
<evidence type="ECO:0000259" key="13">
    <source>
        <dbReference type="PROSITE" id="PS51198"/>
    </source>
</evidence>
<feature type="domain" description="UvrD-like helicase ATP-binding" evidence="13">
    <location>
        <begin position="10"/>
        <end position="293"/>
    </location>
</feature>
<evidence type="ECO:0000256" key="8">
    <source>
        <dbReference type="ARBA" id="ARBA00034617"/>
    </source>
</evidence>
<feature type="compositionally biased region" description="Basic and acidic residues" evidence="12">
    <location>
        <begin position="682"/>
        <end position="697"/>
    </location>
</feature>
<dbReference type="EC" id="5.6.2.4" evidence="9"/>
<dbReference type="Gene3D" id="3.40.50.300">
    <property type="entry name" value="P-loop containing nucleotide triphosphate hydrolases"/>
    <property type="match status" value="2"/>
</dbReference>
<dbReference type="InterPro" id="IPR014017">
    <property type="entry name" value="DNA_helicase_UvrD-like_C"/>
</dbReference>
<reference evidence="15 16" key="1">
    <citation type="journal article" date="2016" name="Environ. Microbiol.">
        <title>Genomic resolution of a cold subsurface aquifer community provides metabolic insights for novel microbes adapted to high CO concentrations.</title>
        <authorList>
            <person name="Probst A.J."/>
            <person name="Castelle C.J."/>
            <person name="Singh A."/>
            <person name="Brown C.T."/>
            <person name="Anantharaman K."/>
            <person name="Sharon I."/>
            <person name="Hug L.A."/>
            <person name="Burstein D."/>
            <person name="Emerson J.B."/>
            <person name="Thomas B.C."/>
            <person name="Banfield J.F."/>
        </authorList>
    </citation>
    <scope>NUCLEOTIDE SEQUENCE [LARGE SCALE GENOMIC DNA]</scope>
    <source>
        <strain evidence="15">CG2_30_54_11</strain>
    </source>
</reference>
<dbReference type="PROSITE" id="PS51198">
    <property type="entry name" value="UVRD_HELICASE_ATP_BIND"/>
    <property type="match status" value="1"/>
</dbReference>
<evidence type="ECO:0000256" key="11">
    <source>
        <dbReference type="PROSITE-ProRule" id="PRU00560"/>
    </source>
</evidence>
<keyword evidence="6" id="KW-0238">DNA-binding</keyword>
<evidence type="ECO:0000256" key="6">
    <source>
        <dbReference type="ARBA" id="ARBA00023125"/>
    </source>
</evidence>
<evidence type="ECO:0000256" key="12">
    <source>
        <dbReference type="SAM" id="MobiDB-lite"/>
    </source>
</evidence>
<comment type="catalytic activity">
    <reaction evidence="10">
        <text>ATP + H2O = ADP + phosphate + H(+)</text>
        <dbReference type="Rhea" id="RHEA:13065"/>
        <dbReference type="ChEBI" id="CHEBI:15377"/>
        <dbReference type="ChEBI" id="CHEBI:15378"/>
        <dbReference type="ChEBI" id="CHEBI:30616"/>
        <dbReference type="ChEBI" id="CHEBI:43474"/>
        <dbReference type="ChEBI" id="CHEBI:456216"/>
        <dbReference type="EC" id="5.6.2.4"/>
    </reaction>
</comment>
<comment type="caution">
    <text evidence="15">The sequence shown here is derived from an EMBL/GenBank/DDBJ whole genome shotgun (WGS) entry which is preliminary data.</text>
</comment>
<keyword evidence="5 11" id="KW-0067">ATP-binding</keyword>
<sequence>MSDTQSEILEALNLPQREAVTTTEGPVLVLAGAGSGKTRVLTHRIAYLIQKCGVSPQSILAVTFTNKAAGEMKARILKLLGEAEGATSGTPTMGTFHSICAQILRRDIGSLDRAHNFVIFDSIDQLSLIKKALKEVAPNSTISPRAVLSAISRAKNECMTPEAFAVQKGGDYFSDIVGQVFPIYQKRLKDNEALDFDDLLGLTVELFQEHPAVLEKYQRMWQYLLIDEYQDTNHVQYLLVKLLSEEHHNLCVVGDDDQSIYGFRGANIGNILAFEKDNPDTKVIKLEQNYRSTQPVLDAAFHVIQENTRRTEKRLWTDRKEGQAPHIYEALNETDEASYVVGKAQELHDNHKISLNEMAVLYRTNAQSRAFEEACMQAGLPYRLVGGVKFYERKEIKDLLAFLRIIQNPEDEVSLERVVNIPPRGIGAGTLTELHRLVKETGGLKAALEALHTDLGDQIINSRGRENLYIFHAMVESWRELNRRENVLEVFDQVMKETGYLEYINDGTTQAEDRYENIKELRTTISAYTEFGPQHGLSVLLEEVSLMTDIDRAQFASEALTLITLHQVKGLEFEVVFLAGMEEGLFPHSRALLEEKELEEERRICYVGITRAKAQLFLTHAESRSVYGESRPGIASRFLVDLPDDLVTRSDWEDKYVRKSSSLAASSRGAAPVHSESTGSRQLKDSKAGSKFKEGQRVKHGSFGSGVVVQIKGDELTVVFDKVGLKRLLESLAPLAAG</sequence>
<dbReference type="Gene3D" id="1.10.486.10">
    <property type="entry name" value="PCRA, domain 4"/>
    <property type="match status" value="1"/>
</dbReference>
<gene>
    <name evidence="15" type="ORF">AUK40_02520</name>
</gene>
<dbReference type="SUPFAM" id="SSF52540">
    <property type="entry name" value="P-loop containing nucleoside triphosphate hydrolases"/>
    <property type="match status" value="1"/>
</dbReference>
<dbReference type="PANTHER" id="PTHR11070:SF2">
    <property type="entry name" value="ATP-DEPENDENT DNA HELICASE SRS2"/>
    <property type="match status" value="1"/>
</dbReference>
<evidence type="ECO:0000256" key="7">
    <source>
        <dbReference type="ARBA" id="ARBA00023235"/>
    </source>
</evidence>
<dbReference type="InterPro" id="IPR014016">
    <property type="entry name" value="UvrD-like_ATP-bd"/>
</dbReference>
<evidence type="ECO:0000313" key="15">
    <source>
        <dbReference type="EMBL" id="OIP97789.1"/>
    </source>
</evidence>
<dbReference type="InterPro" id="IPR013986">
    <property type="entry name" value="DExx_box_DNA_helicase_dom_sf"/>
</dbReference>
<dbReference type="GO" id="GO:0003677">
    <property type="term" value="F:DNA binding"/>
    <property type="evidence" value="ECO:0007669"/>
    <property type="project" value="UniProtKB-KW"/>
</dbReference>
<feature type="binding site" evidence="11">
    <location>
        <begin position="31"/>
        <end position="38"/>
    </location>
    <ligand>
        <name>ATP</name>
        <dbReference type="ChEBI" id="CHEBI:30616"/>
    </ligand>
</feature>
<protein>
    <recommendedName>
        <fullName evidence="9">DNA 3'-5' helicase</fullName>
        <ecNumber evidence="9">5.6.2.4</ecNumber>
    </recommendedName>
</protein>
<evidence type="ECO:0000256" key="10">
    <source>
        <dbReference type="ARBA" id="ARBA00048988"/>
    </source>
</evidence>
<dbReference type="EMBL" id="MNZT01000047">
    <property type="protein sequence ID" value="OIP97789.1"/>
    <property type="molecule type" value="Genomic_DNA"/>
</dbReference>
<evidence type="ECO:0000256" key="3">
    <source>
        <dbReference type="ARBA" id="ARBA00022801"/>
    </source>
</evidence>
<proteinExistence type="inferred from homology"/>
<evidence type="ECO:0000256" key="5">
    <source>
        <dbReference type="ARBA" id="ARBA00022840"/>
    </source>
</evidence>